<dbReference type="GeneID" id="70186507"/>
<keyword evidence="2 6" id="KW-0378">Hydrolase</keyword>
<dbReference type="CDD" id="cd18793">
    <property type="entry name" value="SF2_C_SNF"/>
    <property type="match status" value="1"/>
</dbReference>
<dbReference type="OrthoDB" id="5242670at2759"/>
<dbReference type="SUPFAM" id="SSF52540">
    <property type="entry name" value="P-loop containing nucleoside triphosphate hydrolases"/>
    <property type="match status" value="2"/>
</dbReference>
<dbReference type="RefSeq" id="XP_046010176.1">
    <property type="nucleotide sequence ID" value="XM_046156961.1"/>
</dbReference>
<dbReference type="AlphaFoldDB" id="A0A9P8Y1C0"/>
<dbReference type="Pfam" id="PF00271">
    <property type="entry name" value="Helicase_C"/>
    <property type="match status" value="1"/>
</dbReference>
<dbReference type="InterPro" id="IPR001650">
    <property type="entry name" value="Helicase_C-like"/>
</dbReference>
<reference evidence="6" key="1">
    <citation type="journal article" date="2021" name="Nat. Commun.">
        <title>Genetic determinants of endophytism in the Arabidopsis root mycobiome.</title>
        <authorList>
            <person name="Mesny F."/>
            <person name="Miyauchi S."/>
            <person name="Thiergart T."/>
            <person name="Pickel B."/>
            <person name="Atanasova L."/>
            <person name="Karlsson M."/>
            <person name="Huettel B."/>
            <person name="Barry K.W."/>
            <person name="Haridas S."/>
            <person name="Chen C."/>
            <person name="Bauer D."/>
            <person name="Andreopoulos W."/>
            <person name="Pangilinan J."/>
            <person name="LaButti K."/>
            <person name="Riley R."/>
            <person name="Lipzen A."/>
            <person name="Clum A."/>
            <person name="Drula E."/>
            <person name="Henrissat B."/>
            <person name="Kohler A."/>
            <person name="Grigoriev I.V."/>
            <person name="Martin F.M."/>
            <person name="Hacquard S."/>
        </authorList>
    </citation>
    <scope>NUCLEOTIDE SEQUENCE</scope>
    <source>
        <strain evidence="6">MPI-CAGE-CH-0230</strain>
    </source>
</reference>
<feature type="domain" description="Helicase ATP-binding" evidence="4">
    <location>
        <begin position="40"/>
        <end position="348"/>
    </location>
</feature>
<accession>A0A9P8Y1C0</accession>
<dbReference type="GO" id="GO:0006281">
    <property type="term" value="P:DNA repair"/>
    <property type="evidence" value="ECO:0007669"/>
    <property type="project" value="TreeGrafter"/>
</dbReference>
<evidence type="ECO:0000256" key="1">
    <source>
        <dbReference type="ARBA" id="ARBA00022741"/>
    </source>
</evidence>
<sequence length="542" mass="59645">MAAIGTDSWVSEASDKYGRYNSIRAKQTAPLVREVPGLKPGVSLHAHQAHAIGWIEQNAGLGGCVLADPPGFGKTLTALSLIARSGKLAVVVAPLSVCHQWADEVKKRFKQPRAGRAHEAKPVHKARYGISEGGGWSASEATEGGPAVWPLRQADETLGTYRSGWMIAPETSQTANFVNKSTSAAPMSIPGLKPEITLQPHQAHAVAWLLRAHRFHGGIIGDPPGYGETLPYCRRVHEDSQVHDSDYQVSRGHRHSGCYQTETDSSVLALHAAGCSVSWQVPRARRSTFCQEHEEPDFEAVQLLRTRFEECIMLTGTPLDNTWKDACALVCLLSGHPINGLDRYLTTFAGGLAKTPRGSHSRTAWGALIKAQQLAYHPALLNVMAKRRDNQGGRQNAENGFDHVGTDEDREEIATWITDIEESRTWSSSRVDAIIDTFHLHQERRTDDAVAIMGDSVCFLDILEIALRHSPFPVKVFRLDGRVDPALRALVLKEFEDAEGCRIMLTSRAVRGVGLNLQFANVLIQCGPWWKVAWQEQAIGRH</sequence>
<proteinExistence type="predicted"/>
<keyword evidence="1" id="KW-0547">Nucleotide-binding</keyword>
<evidence type="ECO:0000256" key="2">
    <source>
        <dbReference type="ARBA" id="ARBA00022801"/>
    </source>
</evidence>
<dbReference type="GO" id="GO:0005524">
    <property type="term" value="F:ATP binding"/>
    <property type="evidence" value="ECO:0007669"/>
    <property type="project" value="UniProtKB-KW"/>
</dbReference>
<dbReference type="InterPro" id="IPR014001">
    <property type="entry name" value="Helicase_ATP-bd"/>
</dbReference>
<dbReference type="GO" id="GO:0005634">
    <property type="term" value="C:nucleus"/>
    <property type="evidence" value="ECO:0007669"/>
    <property type="project" value="TreeGrafter"/>
</dbReference>
<dbReference type="GO" id="GO:0008094">
    <property type="term" value="F:ATP-dependent activity, acting on DNA"/>
    <property type="evidence" value="ECO:0007669"/>
    <property type="project" value="TreeGrafter"/>
</dbReference>
<protein>
    <submittedName>
        <fullName evidence="6">P-loop containing nucleoside triphosphate hydrolase protein</fullName>
    </submittedName>
</protein>
<feature type="domain" description="Helicase C-terminal" evidence="5">
    <location>
        <begin position="461"/>
        <end position="542"/>
    </location>
</feature>
<dbReference type="GO" id="GO:0016787">
    <property type="term" value="F:hydrolase activity"/>
    <property type="evidence" value="ECO:0007669"/>
    <property type="project" value="UniProtKB-KW"/>
</dbReference>
<dbReference type="InterPro" id="IPR050628">
    <property type="entry name" value="SNF2_RAD54_helicase_TF"/>
</dbReference>
<organism evidence="6 7">
    <name type="scientific">Microdochium trichocladiopsis</name>
    <dbReference type="NCBI Taxonomy" id="1682393"/>
    <lineage>
        <taxon>Eukaryota</taxon>
        <taxon>Fungi</taxon>
        <taxon>Dikarya</taxon>
        <taxon>Ascomycota</taxon>
        <taxon>Pezizomycotina</taxon>
        <taxon>Sordariomycetes</taxon>
        <taxon>Xylariomycetidae</taxon>
        <taxon>Xylariales</taxon>
        <taxon>Microdochiaceae</taxon>
        <taxon>Microdochium</taxon>
    </lineage>
</organism>
<name>A0A9P8Y1C0_9PEZI</name>
<evidence type="ECO:0000259" key="4">
    <source>
        <dbReference type="SMART" id="SM00487"/>
    </source>
</evidence>
<dbReference type="Pfam" id="PF00176">
    <property type="entry name" value="SNF2-rel_dom"/>
    <property type="match status" value="1"/>
</dbReference>
<evidence type="ECO:0000313" key="6">
    <source>
        <dbReference type="EMBL" id="KAH7027377.1"/>
    </source>
</evidence>
<dbReference type="PANTHER" id="PTHR45626">
    <property type="entry name" value="TRANSCRIPTION TERMINATION FACTOR 2-RELATED"/>
    <property type="match status" value="1"/>
</dbReference>
<dbReference type="InterPro" id="IPR000330">
    <property type="entry name" value="SNF2_N"/>
</dbReference>
<evidence type="ECO:0000256" key="3">
    <source>
        <dbReference type="ARBA" id="ARBA00022840"/>
    </source>
</evidence>
<evidence type="ECO:0000313" key="7">
    <source>
        <dbReference type="Proteomes" id="UP000756346"/>
    </source>
</evidence>
<dbReference type="Proteomes" id="UP000756346">
    <property type="component" value="Unassembled WGS sequence"/>
</dbReference>
<keyword evidence="3" id="KW-0067">ATP-binding</keyword>
<dbReference type="InterPro" id="IPR027417">
    <property type="entry name" value="P-loop_NTPase"/>
</dbReference>
<dbReference type="SMART" id="SM00487">
    <property type="entry name" value="DEXDc"/>
    <property type="match status" value="1"/>
</dbReference>
<dbReference type="InterPro" id="IPR049730">
    <property type="entry name" value="SNF2/RAD54-like_C"/>
</dbReference>
<dbReference type="SMART" id="SM00490">
    <property type="entry name" value="HELICc"/>
    <property type="match status" value="1"/>
</dbReference>
<keyword evidence="7" id="KW-1185">Reference proteome</keyword>
<dbReference type="Gene3D" id="3.40.50.300">
    <property type="entry name" value="P-loop containing nucleotide triphosphate hydrolases"/>
    <property type="match status" value="2"/>
</dbReference>
<gene>
    <name evidence="6" type="ORF">B0I36DRAFT_350916</name>
</gene>
<dbReference type="EMBL" id="JAGTJQ010000007">
    <property type="protein sequence ID" value="KAH7027377.1"/>
    <property type="molecule type" value="Genomic_DNA"/>
</dbReference>
<evidence type="ECO:0000259" key="5">
    <source>
        <dbReference type="SMART" id="SM00490"/>
    </source>
</evidence>
<comment type="caution">
    <text evidence="6">The sequence shown here is derived from an EMBL/GenBank/DDBJ whole genome shotgun (WGS) entry which is preliminary data.</text>
</comment>